<dbReference type="Proteomes" id="UP000836841">
    <property type="component" value="Chromosome 1"/>
</dbReference>
<proteinExistence type="predicted"/>
<evidence type="ECO:0000313" key="2">
    <source>
        <dbReference type="EMBL" id="CAH2034262.1"/>
    </source>
</evidence>
<dbReference type="PANTHER" id="PTHR44259:SF89">
    <property type="entry name" value="DUF295 DOMAIN-CONTAINING PROTEIN-RELATED"/>
    <property type="match status" value="1"/>
</dbReference>
<protein>
    <recommendedName>
        <fullName evidence="1">KIB1-4 beta-propeller domain-containing protein</fullName>
    </recommendedName>
</protein>
<dbReference type="Pfam" id="PF03478">
    <property type="entry name" value="Beta-prop_KIB1-4"/>
    <property type="match status" value="1"/>
</dbReference>
<dbReference type="AlphaFoldDB" id="A0AAU9R5U1"/>
<sequence length="373" mass="41967">LRVGQGVMNMRTERKLLLRLSKLSLRNGSFIHERARLFSSSATNPYLSLACNAEALPGGGIIGNVLLFDAAKQDMLTVRDKTMPQELPEWKGLGASHGWAFFFNLSDLSLSISDLFNPLASKQNPTTIPLPPLTHLPCCQSQVVWNVAMSSSPPPDEDEDWVVAIKLLGRQLSLCRPRRDLRWTNILTPLGYLENSNLMFSKRDQKFYLPAPGGHRLLSYDLNFAKDKDPEFHELQFRNIPELTQSEWELLGSCCRTEYLVESASTGEHFLVKWYGQGFFKHGQGYKTKRFMVFREEETLEGRCMCYTEEIGDVCIFLSKSEAFCVKASSFPGLKPNSIYYLGHGFGIYDVATGTTSPFRPPQGAPAALISPY</sequence>
<dbReference type="InterPro" id="IPR050942">
    <property type="entry name" value="F-box_BR-signaling"/>
</dbReference>
<reference evidence="2 3" key="1">
    <citation type="submission" date="2022-03" db="EMBL/GenBank/DDBJ databases">
        <authorList>
            <person name="Nunn A."/>
            <person name="Chopra R."/>
            <person name="Nunn A."/>
            <person name="Contreras Garrido A."/>
        </authorList>
    </citation>
    <scope>NUCLEOTIDE SEQUENCE [LARGE SCALE GENOMIC DNA]</scope>
</reference>
<organism evidence="2 3">
    <name type="scientific">Thlaspi arvense</name>
    <name type="common">Field penny-cress</name>
    <dbReference type="NCBI Taxonomy" id="13288"/>
    <lineage>
        <taxon>Eukaryota</taxon>
        <taxon>Viridiplantae</taxon>
        <taxon>Streptophyta</taxon>
        <taxon>Embryophyta</taxon>
        <taxon>Tracheophyta</taxon>
        <taxon>Spermatophyta</taxon>
        <taxon>Magnoliopsida</taxon>
        <taxon>eudicotyledons</taxon>
        <taxon>Gunneridae</taxon>
        <taxon>Pentapetalae</taxon>
        <taxon>rosids</taxon>
        <taxon>malvids</taxon>
        <taxon>Brassicales</taxon>
        <taxon>Brassicaceae</taxon>
        <taxon>Thlaspideae</taxon>
        <taxon>Thlaspi</taxon>
    </lineage>
</organism>
<evidence type="ECO:0000259" key="1">
    <source>
        <dbReference type="Pfam" id="PF03478"/>
    </source>
</evidence>
<dbReference type="InterPro" id="IPR005174">
    <property type="entry name" value="KIB1-4_b-propeller"/>
</dbReference>
<dbReference type="PANTHER" id="PTHR44259">
    <property type="entry name" value="OS07G0183000 PROTEIN-RELATED"/>
    <property type="match status" value="1"/>
</dbReference>
<evidence type="ECO:0000313" key="3">
    <source>
        <dbReference type="Proteomes" id="UP000836841"/>
    </source>
</evidence>
<dbReference type="EMBL" id="OU466857">
    <property type="protein sequence ID" value="CAH2034262.1"/>
    <property type="molecule type" value="Genomic_DNA"/>
</dbReference>
<name>A0AAU9R5U1_THLAR</name>
<gene>
    <name evidence="2" type="ORF">TAV2_LOCUS3747</name>
</gene>
<feature type="domain" description="KIB1-4 beta-propeller" evidence="1">
    <location>
        <begin position="81"/>
        <end position="350"/>
    </location>
</feature>
<accession>A0AAU9R5U1</accession>
<feature type="non-terminal residue" evidence="2">
    <location>
        <position position="1"/>
    </location>
</feature>
<keyword evidence="3" id="KW-1185">Reference proteome</keyword>